<dbReference type="GO" id="GO:0005770">
    <property type="term" value="C:late endosome"/>
    <property type="evidence" value="ECO:0007669"/>
    <property type="project" value="UniProtKB-SubCell"/>
</dbReference>
<evidence type="ECO:0000313" key="13">
    <source>
        <dbReference type="RefSeq" id="XP_035694347.1"/>
    </source>
</evidence>
<dbReference type="GO" id="GO:0055037">
    <property type="term" value="C:recycling endosome"/>
    <property type="evidence" value="ECO:0007669"/>
    <property type="project" value="UniProtKB-SubCell"/>
</dbReference>
<keyword evidence="5" id="KW-0268">Exocytosis</keyword>
<evidence type="ECO:0000256" key="8">
    <source>
        <dbReference type="SAM" id="MobiDB-lite"/>
    </source>
</evidence>
<feature type="compositionally biased region" description="Basic residues" evidence="8">
    <location>
        <begin position="16"/>
        <end position="32"/>
    </location>
</feature>
<dbReference type="SUPFAM" id="SSF49562">
    <property type="entry name" value="C2 domain (Calcium/lipid-binding domain, CaLB)"/>
    <property type="match status" value="2"/>
</dbReference>
<dbReference type="OMA" id="WLAEAMN"/>
<evidence type="ECO:0000256" key="4">
    <source>
        <dbReference type="ARBA" id="ARBA00005823"/>
    </source>
</evidence>
<keyword evidence="12" id="KW-1185">Reference proteome</keyword>
<dbReference type="GeneID" id="118428412"/>
<dbReference type="PROSITE" id="PS51259">
    <property type="entry name" value="MHD2"/>
    <property type="match status" value="1"/>
</dbReference>
<dbReference type="OrthoDB" id="7976202at2759"/>
<evidence type="ECO:0000259" key="10">
    <source>
        <dbReference type="PROSITE" id="PS51258"/>
    </source>
</evidence>
<reference evidence="12" key="1">
    <citation type="journal article" date="2020" name="Nat. Ecol. Evol.">
        <title>Deeply conserved synteny resolves early events in vertebrate evolution.</title>
        <authorList>
            <person name="Simakov O."/>
            <person name="Marletaz F."/>
            <person name="Yue J.X."/>
            <person name="O'Connell B."/>
            <person name="Jenkins J."/>
            <person name="Brandt A."/>
            <person name="Calef R."/>
            <person name="Tung C.H."/>
            <person name="Huang T.K."/>
            <person name="Schmutz J."/>
            <person name="Satoh N."/>
            <person name="Yu J.K."/>
            <person name="Putnam N.H."/>
            <person name="Green R.E."/>
            <person name="Rokhsar D.S."/>
        </authorList>
    </citation>
    <scope>NUCLEOTIDE SEQUENCE [LARGE SCALE GENOMIC DNA]</scope>
    <source>
        <strain evidence="12">S238N-H82</strain>
    </source>
</reference>
<comment type="subcellular location">
    <subcellularLocation>
        <location evidence="2">Cytoplasm</location>
    </subcellularLocation>
    <subcellularLocation>
        <location evidence="3">Late endosome</location>
    </subcellularLocation>
    <subcellularLocation>
        <location evidence="1">Recycling endosome</location>
    </subcellularLocation>
</comment>
<dbReference type="RefSeq" id="XP_035694347.1">
    <property type="nucleotide sequence ID" value="XM_035838454.1"/>
</dbReference>
<dbReference type="InterPro" id="IPR052095">
    <property type="entry name" value="UNC-13_domain"/>
</dbReference>
<keyword evidence="6" id="KW-0963">Cytoplasm</keyword>
<dbReference type="Pfam" id="PF00168">
    <property type="entry name" value="C2"/>
    <property type="match status" value="3"/>
</dbReference>
<feature type="compositionally biased region" description="Basic residues" evidence="8">
    <location>
        <begin position="209"/>
        <end position="225"/>
    </location>
</feature>
<dbReference type="Gene3D" id="1.10.357.50">
    <property type="match status" value="1"/>
</dbReference>
<sequence length="1277" mass="147190">MSVRPRQMPEAGSKGRSPKSRSASGKKRPRKKRADDHVEFTREQSNHKVQEADGNFFESFTALSWRQENRRLRASSEEDLVEDKPLPVESQAAVKPDSRKLSKDELDTLYKELMYTIRHRIGTTSDGHSPFDEDLYNYAQEVFHITEDRHRTLLDRAKELKAPKCVLHVTVAEAKDLEAKDANGYSDPYCMLGIVPPSFSPPSTPGGKPKNRLSFKDRQRRKSRGKDKSSTPTGKLSKEEKQEQRVQEMLRKKFVVTQTEDLIAKSPILVSEVRRKTLNPQWNEKFRFEVEDLKNDRLHIDIWDHDDEASIIEAARKLNEVSGIKGVGRYFKQIVQSARAGQDDDVDDFLGCIDINLARIPSTGCDQWFDLEARSIRSKVQGKLRLQLQLGTQERDTPYKDEAIRVHQDLYDLFVEHEARTHSDQVFDKWDGNLSQPAQTILHQHFIQQELTMVDEAIVRWRAYSKQHLQYAFDYEFLYKLLHELHNSWQPDKLTREEEQDLAESFADFIELCMSLLDQHRGLFPPNNKQAICKLEYILRCLQLIDDMPAYSKVCPFHAPMRREIIKVIKQGTKDWYLKVRAITKPMTHVSEEMLQAIVNEIHVLRNAIESCDPLKPLSWFLSSDEEVLQSMVKLTYEINTDVQKALKYYNKLFLSVVKVDYFTVAYKQLESLLHKDINAGMEDINVTLQTEPSPSASDEEDVTISTSLFELYLALKEFHAFKESLPASEKSELHMDSFYVWFEPAIKRWFSLARHKAFRRLEKAVELDKVELVHSMVKHSTSAVDATCCFGQIREFYRQLDWPDPVGAYTFVTLVMEDICSGARYYAELMHKKLKAAGYFDDEGQFDVTDQLCITLNNIEHVKRSLSSLPESLGFADIERSMQKVYGEVGGQQSHRTLINMMDSADDDMSNKTSDVVIVVGKKMQPDIKKFVFHLAWAPDSARTDDAICPLMEYLDNNLKTLNMSLLRANFDKILDEIWNVVLKELRETLDGNLGKESPFYCRLHEALDILLDLFHADGEGLDEEAIQTDDYKYLRETLTLQKATTDELIEQFFLEKLQEQRVETVANYGTLSVKVYYDNSDSSLHVEVMSGKDLPALDTNGYSDPFVLIELCPSHHFPSSAIEKTSIKKKTLNPLFDETFKFPVAVSQLKQTGACVLFTVMDHDVLARDDVAGEVFLPLAEVYGQDRPSIPEGFRAVKQNTVILIRPELPKCRRPDKHNGTEGALIKFLLLNFRFLWRRKYSPETGPMGVLETRTWDKTAQDFYKKRRALALQCG</sequence>
<feature type="region of interest" description="Disordered" evidence="8">
    <location>
        <begin position="1"/>
        <end position="53"/>
    </location>
</feature>
<feature type="domain" description="C2" evidence="9">
    <location>
        <begin position="145"/>
        <end position="331"/>
    </location>
</feature>
<feature type="domain" description="MHD1" evidence="10">
    <location>
        <begin position="710"/>
        <end position="831"/>
    </location>
</feature>
<dbReference type="InterPro" id="IPR035892">
    <property type="entry name" value="C2_domain_sf"/>
</dbReference>
<dbReference type="GO" id="GO:0006887">
    <property type="term" value="P:exocytosis"/>
    <property type="evidence" value="ECO:0007669"/>
    <property type="project" value="UniProtKB-KW"/>
</dbReference>
<gene>
    <name evidence="13" type="primary">LOC118428412</name>
</gene>
<evidence type="ECO:0000256" key="1">
    <source>
        <dbReference type="ARBA" id="ARBA00004172"/>
    </source>
</evidence>
<keyword evidence="7" id="KW-0967">Endosome</keyword>
<protein>
    <submittedName>
        <fullName evidence="13">BAI1-associated protein 3-like isoform X1</fullName>
    </submittedName>
</protein>
<dbReference type="Pfam" id="PF06292">
    <property type="entry name" value="MUN"/>
    <property type="match status" value="1"/>
</dbReference>
<dbReference type="CDD" id="cd04009">
    <property type="entry name" value="C2B_Munc13-like"/>
    <property type="match status" value="1"/>
</dbReference>
<evidence type="ECO:0000256" key="5">
    <source>
        <dbReference type="ARBA" id="ARBA00022483"/>
    </source>
</evidence>
<evidence type="ECO:0000256" key="7">
    <source>
        <dbReference type="ARBA" id="ARBA00022753"/>
    </source>
</evidence>
<evidence type="ECO:0000256" key="3">
    <source>
        <dbReference type="ARBA" id="ARBA00004603"/>
    </source>
</evidence>
<dbReference type="AlphaFoldDB" id="A0A9J7M410"/>
<dbReference type="SMART" id="SM00239">
    <property type="entry name" value="C2"/>
    <property type="match status" value="2"/>
</dbReference>
<dbReference type="Proteomes" id="UP000001554">
    <property type="component" value="Chromosome 13"/>
</dbReference>
<feature type="domain" description="MHD2" evidence="11">
    <location>
        <begin position="946"/>
        <end position="1054"/>
    </location>
</feature>
<dbReference type="CDD" id="cd08676">
    <property type="entry name" value="C2A_Munc13-like"/>
    <property type="match status" value="1"/>
</dbReference>
<evidence type="ECO:0000313" key="12">
    <source>
        <dbReference type="Proteomes" id="UP000001554"/>
    </source>
</evidence>
<accession>A0A9J7M410</accession>
<dbReference type="Gene3D" id="1.20.58.1100">
    <property type="match status" value="1"/>
</dbReference>
<dbReference type="InterPro" id="IPR014770">
    <property type="entry name" value="Munc13_1"/>
</dbReference>
<organism evidence="12 13">
    <name type="scientific">Branchiostoma floridae</name>
    <name type="common">Florida lancelet</name>
    <name type="synonym">Amphioxus</name>
    <dbReference type="NCBI Taxonomy" id="7739"/>
    <lineage>
        <taxon>Eukaryota</taxon>
        <taxon>Metazoa</taxon>
        <taxon>Chordata</taxon>
        <taxon>Cephalochordata</taxon>
        <taxon>Leptocardii</taxon>
        <taxon>Amphioxiformes</taxon>
        <taxon>Branchiostomatidae</taxon>
        <taxon>Branchiostoma</taxon>
    </lineage>
</organism>
<dbReference type="GO" id="GO:0099503">
    <property type="term" value="C:secretory vesicle"/>
    <property type="evidence" value="ECO:0000318"/>
    <property type="project" value="GO_Central"/>
</dbReference>
<feature type="region of interest" description="Disordered" evidence="8">
    <location>
        <begin position="196"/>
        <end position="243"/>
    </location>
</feature>
<dbReference type="PANTHER" id="PTHR45999">
    <property type="entry name" value="UNC-13-4A, ISOFORM B"/>
    <property type="match status" value="1"/>
</dbReference>
<feature type="domain" description="C2" evidence="9">
    <location>
        <begin position="1069"/>
        <end position="1196"/>
    </location>
</feature>
<dbReference type="PROSITE" id="PS51258">
    <property type="entry name" value="MHD1"/>
    <property type="match status" value="1"/>
</dbReference>
<proteinExistence type="inferred from homology"/>
<reference evidence="13" key="2">
    <citation type="submission" date="2025-08" db="UniProtKB">
        <authorList>
            <consortium name="RefSeq"/>
        </authorList>
    </citation>
    <scope>IDENTIFICATION</scope>
    <source>
        <strain evidence="13">S238N-H82</strain>
        <tissue evidence="13">Testes</tissue>
    </source>
</reference>
<evidence type="ECO:0000259" key="9">
    <source>
        <dbReference type="PROSITE" id="PS50004"/>
    </source>
</evidence>
<comment type="similarity">
    <text evidence="4">Belongs to the unc-13 family.</text>
</comment>
<name>A0A9J7M410_BRAFL</name>
<evidence type="ECO:0000259" key="11">
    <source>
        <dbReference type="PROSITE" id="PS51259"/>
    </source>
</evidence>
<dbReference type="InterPro" id="IPR014772">
    <property type="entry name" value="Munc13_dom-2"/>
</dbReference>
<dbReference type="PROSITE" id="PS50004">
    <property type="entry name" value="C2"/>
    <property type="match status" value="2"/>
</dbReference>
<feature type="compositionally biased region" description="Basic and acidic residues" evidence="8">
    <location>
        <begin position="33"/>
        <end position="51"/>
    </location>
</feature>
<dbReference type="KEGG" id="bfo:118428412"/>
<dbReference type="InterPro" id="IPR010439">
    <property type="entry name" value="MUN_dom"/>
</dbReference>
<dbReference type="InterPro" id="IPR000008">
    <property type="entry name" value="C2_dom"/>
</dbReference>
<dbReference type="Gene3D" id="2.60.40.150">
    <property type="entry name" value="C2 domain"/>
    <property type="match status" value="2"/>
</dbReference>
<evidence type="ECO:0000256" key="6">
    <source>
        <dbReference type="ARBA" id="ARBA00022490"/>
    </source>
</evidence>
<evidence type="ECO:0000256" key="2">
    <source>
        <dbReference type="ARBA" id="ARBA00004496"/>
    </source>
</evidence>
<dbReference type="PANTHER" id="PTHR45999:SF4">
    <property type="entry name" value="UNC-13-4A, ISOFORM B"/>
    <property type="match status" value="1"/>
</dbReference>